<keyword evidence="5" id="KW-1185">Reference proteome</keyword>
<feature type="region of interest" description="Disordered" evidence="2">
    <location>
        <begin position="391"/>
        <end position="416"/>
    </location>
</feature>
<feature type="domain" description="Integrase catalytic" evidence="3">
    <location>
        <begin position="123"/>
        <end position="236"/>
    </location>
</feature>
<protein>
    <submittedName>
        <fullName evidence="4">Integrase core domain containing protein</fullName>
    </submittedName>
</protein>
<dbReference type="AlphaFoldDB" id="A0A9P3PZL3"/>
<reference evidence="4" key="1">
    <citation type="submission" date="2022-07" db="EMBL/GenBank/DDBJ databases">
        <title>The genome of Lyophyllum shimeji provides insight into the initial evolution of ectomycorrhizal fungal genome.</title>
        <authorList>
            <person name="Kobayashi Y."/>
            <person name="Shibata T."/>
            <person name="Hirakawa H."/>
            <person name="Shigenobu S."/>
            <person name="Nishiyama T."/>
            <person name="Yamada A."/>
            <person name="Hasebe M."/>
            <person name="Kawaguchi M."/>
        </authorList>
    </citation>
    <scope>NUCLEOTIDE SEQUENCE</scope>
    <source>
        <strain evidence="4">AT787</strain>
    </source>
</reference>
<evidence type="ECO:0000313" key="5">
    <source>
        <dbReference type="Proteomes" id="UP001063166"/>
    </source>
</evidence>
<dbReference type="Proteomes" id="UP001063166">
    <property type="component" value="Unassembled WGS sequence"/>
</dbReference>
<dbReference type="SUPFAM" id="SSF53098">
    <property type="entry name" value="Ribonuclease H-like"/>
    <property type="match status" value="1"/>
</dbReference>
<dbReference type="EMBL" id="BRPK01000056">
    <property type="protein sequence ID" value="GLB46012.1"/>
    <property type="molecule type" value="Genomic_DNA"/>
</dbReference>
<sequence length="416" mass="47396">MDINVRLQKHDAEDPVDLQLRHEYQVAIGMLMWAAIATRPDITFAVQHLSQFSQHPAQEHFTAVKRVFRYLKGTIDIGLNYSGTAFDREKIFRVFSDADWGNSPDDRRSISGYENHKTIGEWLFEDIICRWGGLREIVTDNGPAFIKAVAYLAKKYHINFIRISGYNSRANGLVERPHFDVRQALFKAVDGVERRWFMGAYSVFWSERVTIRKRMGCSPYYAATGTHPLLPFDITEATYLQPPPDSVLSSTDLIARRAVALQKRSEDLTKLHSDVYAARKKAALRFELQHAQTIRNFDFKPGSLVLMRNTKIEKSLNRKMRPRYIGPLIVVSRNKGGAYIICELDGSVLHRPVAAFRLLPYFARRSIPFPITAIDIDTNRLRELEETNLLDDDSFPDISAGDEPGPGLDSGESDSD</sequence>
<evidence type="ECO:0000259" key="3">
    <source>
        <dbReference type="PROSITE" id="PS50994"/>
    </source>
</evidence>
<dbReference type="Gene3D" id="3.30.420.10">
    <property type="entry name" value="Ribonuclease H-like superfamily/Ribonuclease H"/>
    <property type="match status" value="1"/>
</dbReference>
<dbReference type="InterPro" id="IPR001584">
    <property type="entry name" value="Integrase_cat-core"/>
</dbReference>
<accession>A0A9P3PZL3</accession>
<dbReference type="PANTHER" id="PTHR11439:SF463">
    <property type="entry name" value="REVERSE TRANSCRIPTASE TY1_COPIA-TYPE DOMAIN-CONTAINING PROTEIN"/>
    <property type="match status" value="1"/>
</dbReference>
<dbReference type="InterPro" id="IPR012337">
    <property type="entry name" value="RNaseH-like_sf"/>
</dbReference>
<comment type="caution">
    <text evidence="4">The sequence shown here is derived from an EMBL/GenBank/DDBJ whole genome shotgun (WGS) entry which is preliminary data.</text>
</comment>
<dbReference type="PANTHER" id="PTHR11439">
    <property type="entry name" value="GAG-POL-RELATED RETROTRANSPOSON"/>
    <property type="match status" value="1"/>
</dbReference>
<name>A0A9P3PZL3_LYOSH</name>
<evidence type="ECO:0000313" key="4">
    <source>
        <dbReference type="EMBL" id="GLB46012.1"/>
    </source>
</evidence>
<dbReference type="InterPro" id="IPR036397">
    <property type="entry name" value="RNaseH_sf"/>
</dbReference>
<gene>
    <name evidence="4" type="ORF">LshimejAT787_5600020</name>
</gene>
<dbReference type="GO" id="GO:0003723">
    <property type="term" value="F:RNA binding"/>
    <property type="evidence" value="ECO:0007669"/>
    <property type="project" value="UniProtKB-KW"/>
</dbReference>
<dbReference type="PROSITE" id="PS50994">
    <property type="entry name" value="INTEGRASE"/>
    <property type="match status" value="1"/>
</dbReference>
<evidence type="ECO:0000256" key="2">
    <source>
        <dbReference type="SAM" id="MobiDB-lite"/>
    </source>
</evidence>
<proteinExistence type="predicted"/>
<keyword evidence="1" id="KW-0694">RNA-binding</keyword>
<dbReference type="GO" id="GO:0005634">
    <property type="term" value="C:nucleus"/>
    <property type="evidence" value="ECO:0007669"/>
    <property type="project" value="UniProtKB-ARBA"/>
</dbReference>
<dbReference type="OrthoDB" id="446925at2759"/>
<evidence type="ECO:0000256" key="1">
    <source>
        <dbReference type="ARBA" id="ARBA00022884"/>
    </source>
</evidence>
<dbReference type="GO" id="GO:0015074">
    <property type="term" value="P:DNA integration"/>
    <property type="evidence" value="ECO:0007669"/>
    <property type="project" value="InterPro"/>
</dbReference>
<organism evidence="4 5">
    <name type="scientific">Lyophyllum shimeji</name>
    <name type="common">Hon-shimeji</name>
    <name type="synonym">Tricholoma shimeji</name>
    <dbReference type="NCBI Taxonomy" id="47721"/>
    <lineage>
        <taxon>Eukaryota</taxon>
        <taxon>Fungi</taxon>
        <taxon>Dikarya</taxon>
        <taxon>Basidiomycota</taxon>
        <taxon>Agaricomycotina</taxon>
        <taxon>Agaricomycetes</taxon>
        <taxon>Agaricomycetidae</taxon>
        <taxon>Agaricales</taxon>
        <taxon>Tricholomatineae</taxon>
        <taxon>Lyophyllaceae</taxon>
        <taxon>Lyophyllum</taxon>
    </lineage>
</organism>